<dbReference type="RefSeq" id="WP_344499379.1">
    <property type="nucleotide sequence ID" value="NZ_BAAAUD010000057.1"/>
</dbReference>
<dbReference type="EMBL" id="BAAAUD010000057">
    <property type="protein sequence ID" value="GAA2966134.1"/>
    <property type="molecule type" value="Genomic_DNA"/>
</dbReference>
<feature type="domain" description="Lsr2 dimerization" evidence="2">
    <location>
        <begin position="1"/>
        <end position="59"/>
    </location>
</feature>
<name>A0ABP6K6Z6_9ACTN</name>
<evidence type="ECO:0000313" key="4">
    <source>
        <dbReference type="EMBL" id="GAA2966134.1"/>
    </source>
</evidence>
<dbReference type="Gene3D" id="3.30.60.230">
    <property type="entry name" value="Lsr2, dimerization domain"/>
    <property type="match status" value="1"/>
</dbReference>
<dbReference type="InterPro" id="IPR036625">
    <property type="entry name" value="E3-bd_dom_sf"/>
</dbReference>
<evidence type="ECO:0000259" key="3">
    <source>
        <dbReference type="Pfam" id="PF23359"/>
    </source>
</evidence>
<dbReference type="Pfam" id="PF23359">
    <property type="entry name" value="Lsr2_DNA-bd"/>
    <property type="match status" value="1"/>
</dbReference>
<proteinExistence type="predicted"/>
<sequence length="110" mass="11923">MVQRTVTIYTDDLTGTEGEDIATHAFSVDGVNYEIDLGPDNYQKLLDVLGPFMGAGRKVNGGGARRIVKRAQSGGTDAAKVREWAQSQGIEVNSRGRIPADLMEKYQAAH</sequence>
<feature type="domain" description="Lsr2 DNA-binding" evidence="3">
    <location>
        <begin position="75"/>
        <end position="109"/>
    </location>
</feature>
<reference evidence="5" key="1">
    <citation type="journal article" date="2019" name="Int. J. Syst. Evol. Microbiol.">
        <title>The Global Catalogue of Microorganisms (GCM) 10K type strain sequencing project: providing services to taxonomists for standard genome sequencing and annotation.</title>
        <authorList>
            <consortium name="The Broad Institute Genomics Platform"/>
            <consortium name="The Broad Institute Genome Sequencing Center for Infectious Disease"/>
            <person name="Wu L."/>
            <person name="Ma J."/>
        </authorList>
    </citation>
    <scope>NUCLEOTIDE SEQUENCE [LARGE SCALE GENOMIC DNA]</scope>
    <source>
        <strain evidence="5">JCM 9088</strain>
    </source>
</reference>
<comment type="caution">
    <text evidence="4">The sequence shown here is derived from an EMBL/GenBank/DDBJ whole genome shotgun (WGS) entry which is preliminary data.</text>
</comment>
<dbReference type="Proteomes" id="UP001500403">
    <property type="component" value="Unassembled WGS sequence"/>
</dbReference>
<organism evidence="4 5">
    <name type="scientific">Streptomyces enissocaesilis</name>
    <dbReference type="NCBI Taxonomy" id="332589"/>
    <lineage>
        <taxon>Bacteria</taxon>
        <taxon>Bacillati</taxon>
        <taxon>Actinomycetota</taxon>
        <taxon>Actinomycetes</taxon>
        <taxon>Kitasatosporales</taxon>
        <taxon>Streptomycetaceae</taxon>
        <taxon>Streptomyces</taxon>
        <taxon>Streptomyces rochei group</taxon>
    </lineage>
</organism>
<dbReference type="Gene3D" id="4.10.320.10">
    <property type="entry name" value="E3-binding domain"/>
    <property type="match status" value="1"/>
</dbReference>
<evidence type="ECO:0000256" key="1">
    <source>
        <dbReference type="ARBA" id="ARBA00023125"/>
    </source>
</evidence>
<dbReference type="InterPro" id="IPR042261">
    <property type="entry name" value="Lsr2-like_dimerization"/>
</dbReference>
<gene>
    <name evidence="4" type="ORF">GCM10010446_59760</name>
</gene>
<dbReference type="Pfam" id="PF11774">
    <property type="entry name" value="Lsr2"/>
    <property type="match status" value="1"/>
</dbReference>
<evidence type="ECO:0000313" key="5">
    <source>
        <dbReference type="Proteomes" id="UP001500403"/>
    </source>
</evidence>
<keyword evidence="5" id="KW-1185">Reference proteome</keyword>
<evidence type="ECO:0000259" key="2">
    <source>
        <dbReference type="Pfam" id="PF11774"/>
    </source>
</evidence>
<protein>
    <submittedName>
        <fullName evidence="4">Lsr2 family protein</fullName>
    </submittedName>
</protein>
<accession>A0ABP6K6Z6</accession>
<keyword evidence="1" id="KW-0238">DNA-binding</keyword>
<dbReference type="InterPro" id="IPR024412">
    <property type="entry name" value="Lsr2_dim_dom"/>
</dbReference>
<dbReference type="InterPro" id="IPR055370">
    <property type="entry name" value="Lsr2_DNA-bd"/>
</dbReference>